<dbReference type="Proteomes" id="UP000600774">
    <property type="component" value="Unassembled WGS sequence"/>
</dbReference>
<accession>A0A832SLT0</accession>
<name>A0A832SLT0_9EURY</name>
<comment type="caution">
    <text evidence="1">The sequence shown here is derived from an EMBL/GenBank/DDBJ whole genome shotgun (WGS) entry which is preliminary data.</text>
</comment>
<sequence length="543" mass="65127">MSRESYPNYSDCKYMEQKSFLDFCKDNLVKIPDYQLDYFEKEKLIYPIKRKIVPEEYAILQQQGEGDQSVIKRINVEHLPLIKLEDEYFKFRNNIGDTITHPFDKVNEEWQKYLINPNEIDEWENYEVNYIDADGKSWKTSKAENFYSYWQIYDIDSINEFRKRFLQIKLDTETNKYYLTSGSENVERYKSKRENIVKMSAFECHRRFLCDFIESYYRIKRIVYRQSAEYLTEDEVNTFNEKITEMSRHILDKNDISIDELYKFLNKLCNLYFEYGSKEKNRLQKLVKSDIWHTVELISYVNGESWQDIALKIDNITRFGIYIYTKEPKNVLEAIFPYESKEIKEKAMYHLDIRLKKYNENVLTDYELNNNDLDNFILFLENNGLSHFLIFVVDANEEYFKYTYKSRRNIIFLLRNLGIFVEEITKMISLSSNNSGIENQSSLKNILKTICGEEVWWGKYYDSKLGGINDKNVESRINEQLNKLNSSGQDDFILINLSISTILRNYYAHNSGQKVYFVKEYKRLLSCLINSIFIIWALGRKKI</sequence>
<gene>
    <name evidence="1" type="ORF">HA338_17060</name>
</gene>
<proteinExistence type="predicted"/>
<reference evidence="1" key="1">
    <citation type="journal article" date="2020" name="bioRxiv">
        <title>A rank-normalized archaeal taxonomy based on genome phylogeny resolves widespread incomplete and uneven classifications.</title>
        <authorList>
            <person name="Rinke C."/>
            <person name="Chuvochina M."/>
            <person name="Mussig A.J."/>
            <person name="Chaumeil P.-A."/>
            <person name="Waite D.W."/>
            <person name="Whitman W.B."/>
            <person name="Parks D.H."/>
            <person name="Hugenholtz P."/>
        </authorList>
    </citation>
    <scope>NUCLEOTIDE SEQUENCE</scope>
    <source>
        <strain evidence="1">UBA8876</strain>
    </source>
</reference>
<dbReference type="EMBL" id="DUJU01000188">
    <property type="protein sequence ID" value="HIH95637.1"/>
    <property type="molecule type" value="Genomic_DNA"/>
</dbReference>
<evidence type="ECO:0000313" key="1">
    <source>
        <dbReference type="EMBL" id="HIH95637.1"/>
    </source>
</evidence>
<organism evidence="1 2">
    <name type="scientific">Methanosarcina acetivorans</name>
    <dbReference type="NCBI Taxonomy" id="2214"/>
    <lineage>
        <taxon>Archaea</taxon>
        <taxon>Methanobacteriati</taxon>
        <taxon>Methanobacteriota</taxon>
        <taxon>Stenosarchaea group</taxon>
        <taxon>Methanomicrobia</taxon>
        <taxon>Methanosarcinales</taxon>
        <taxon>Methanosarcinaceae</taxon>
        <taxon>Methanosarcina</taxon>
    </lineage>
</organism>
<protein>
    <submittedName>
        <fullName evidence="1">Uncharacterized protein</fullName>
    </submittedName>
</protein>
<evidence type="ECO:0000313" key="2">
    <source>
        <dbReference type="Proteomes" id="UP000600774"/>
    </source>
</evidence>
<dbReference type="AlphaFoldDB" id="A0A832SLT0"/>
<dbReference type="RefSeq" id="WP_011023048.1">
    <property type="nucleotide sequence ID" value="NZ_DUJU01000188.1"/>
</dbReference>